<evidence type="ECO:0000256" key="1">
    <source>
        <dbReference type="SAM" id="SignalP"/>
    </source>
</evidence>
<name>A0A1G7FIH1_9RHOB</name>
<protein>
    <recommendedName>
        <fullName evidence="4">DUF3299 domain-containing protein</fullName>
    </recommendedName>
</protein>
<dbReference type="AlphaFoldDB" id="A0A1G7FIH1"/>
<accession>A0A1G7FIH1</accession>
<keyword evidence="3" id="KW-1185">Reference proteome</keyword>
<gene>
    <name evidence="2" type="ORF">SAMN04488239_1355</name>
</gene>
<dbReference type="Gene3D" id="2.40.50.870">
    <property type="entry name" value="Protein of unknown function (DUF3299)"/>
    <property type="match status" value="1"/>
</dbReference>
<dbReference type="InterPro" id="IPR021727">
    <property type="entry name" value="DUF3299"/>
</dbReference>
<proteinExistence type="predicted"/>
<feature type="signal peptide" evidence="1">
    <location>
        <begin position="1"/>
        <end position="16"/>
    </location>
</feature>
<keyword evidence="1" id="KW-0732">Signal</keyword>
<dbReference type="Proteomes" id="UP000199628">
    <property type="component" value="Unassembled WGS sequence"/>
</dbReference>
<evidence type="ECO:0008006" key="4">
    <source>
        <dbReference type="Google" id="ProtNLM"/>
    </source>
</evidence>
<dbReference type="STRING" id="639004.SAMN04488239_1355"/>
<evidence type="ECO:0000313" key="2">
    <source>
        <dbReference type="EMBL" id="SDE75688.1"/>
    </source>
</evidence>
<organism evidence="2 3">
    <name type="scientific">Ruegeria marina</name>
    <dbReference type="NCBI Taxonomy" id="639004"/>
    <lineage>
        <taxon>Bacteria</taxon>
        <taxon>Pseudomonadati</taxon>
        <taxon>Pseudomonadota</taxon>
        <taxon>Alphaproteobacteria</taxon>
        <taxon>Rhodobacterales</taxon>
        <taxon>Roseobacteraceae</taxon>
        <taxon>Ruegeria</taxon>
    </lineage>
</organism>
<dbReference type="Pfam" id="PF11736">
    <property type="entry name" value="DUF3299"/>
    <property type="match status" value="1"/>
</dbReference>
<dbReference type="EMBL" id="FMZV01000035">
    <property type="protein sequence ID" value="SDE75688.1"/>
    <property type="molecule type" value="Genomic_DNA"/>
</dbReference>
<dbReference type="RefSeq" id="WP_176828246.1">
    <property type="nucleotide sequence ID" value="NZ_FMZV01000035.1"/>
</dbReference>
<reference evidence="3" key="1">
    <citation type="submission" date="2016-10" db="EMBL/GenBank/DDBJ databases">
        <authorList>
            <person name="Varghese N."/>
            <person name="Submissions S."/>
        </authorList>
    </citation>
    <scope>NUCLEOTIDE SEQUENCE [LARGE SCALE GENOMIC DNA]</scope>
    <source>
        <strain evidence="3">CGMCC 1.9108</strain>
    </source>
</reference>
<feature type="chain" id="PRO_5011718278" description="DUF3299 domain-containing protein" evidence="1">
    <location>
        <begin position="17"/>
        <end position="255"/>
    </location>
</feature>
<evidence type="ECO:0000313" key="3">
    <source>
        <dbReference type="Proteomes" id="UP000199628"/>
    </source>
</evidence>
<sequence>MRATLLALLAFIPAYAATAQTPITWTDLIDPIAQVYEDPFRELGYEQLEKLRIIAKAQQRLEDDVSATKTRDEIEARLNAAEASLAEQGIDAHNLLSQRWAVAERRKRAAVSGNAALNGKLVVLTGYAIPAPPTDDGTPVAYLVPERGMCSHTPPPKPNQMVRVMIKGDWQPTTMHEPVQLTGRLSLSDTTHDIQVVDGLVPMRAAYEMEATGALTTQDMQDTAGSRQENTWAAAIVERLHVSGQLPQKEIGETN</sequence>